<evidence type="ECO:0000313" key="3">
    <source>
        <dbReference type="EMBL" id="KAA8903659.1"/>
    </source>
</evidence>
<feature type="region of interest" description="Disordered" evidence="1">
    <location>
        <begin position="89"/>
        <end position="109"/>
    </location>
</feature>
<evidence type="ECO:0000313" key="4">
    <source>
        <dbReference type="Proteomes" id="UP000326924"/>
    </source>
</evidence>
<dbReference type="AlphaFoldDB" id="A0A5J5EUN2"/>
<feature type="signal peptide" evidence="2">
    <location>
        <begin position="1"/>
        <end position="22"/>
    </location>
</feature>
<proteinExistence type="predicted"/>
<feature type="compositionally biased region" description="Basic residues" evidence="1">
    <location>
        <begin position="97"/>
        <end position="109"/>
    </location>
</feature>
<evidence type="ECO:0000256" key="1">
    <source>
        <dbReference type="SAM" id="MobiDB-lite"/>
    </source>
</evidence>
<dbReference type="Proteomes" id="UP000326924">
    <property type="component" value="Unassembled WGS sequence"/>
</dbReference>
<sequence>MYVQYLFYSFFFFFFLFGPSSAQFKTEIARRLAINGRIKQFSSCLSSLPHVSSPLKVNPIVNSFCQSQPEVKPPEILLSSGSSSDVYSIFKASSTPQRRRNKKSMSRAK</sequence>
<accession>A0A5J5EUN2</accession>
<dbReference type="EMBL" id="VXIS01000115">
    <property type="protein sequence ID" value="KAA8903659.1"/>
    <property type="molecule type" value="Genomic_DNA"/>
</dbReference>
<reference evidence="3 4" key="1">
    <citation type="submission" date="2019-09" db="EMBL/GenBank/DDBJ databases">
        <title>Draft genome of the ectomycorrhizal ascomycete Sphaerosporella brunnea.</title>
        <authorList>
            <consortium name="DOE Joint Genome Institute"/>
            <person name="Benucci G.M."/>
            <person name="Marozzi G."/>
            <person name="Antonielli L."/>
            <person name="Sanchez S."/>
            <person name="Marco P."/>
            <person name="Wang X."/>
            <person name="Falini L.B."/>
            <person name="Barry K."/>
            <person name="Haridas S."/>
            <person name="Lipzen A."/>
            <person name="Labutti K."/>
            <person name="Grigoriev I.V."/>
            <person name="Murat C."/>
            <person name="Martin F."/>
            <person name="Albertini E."/>
            <person name="Donnini D."/>
            <person name="Bonito G."/>
        </authorList>
    </citation>
    <scope>NUCLEOTIDE SEQUENCE [LARGE SCALE GENOMIC DNA]</scope>
    <source>
        <strain evidence="3 4">Sb_GMNB300</strain>
    </source>
</reference>
<evidence type="ECO:0000256" key="2">
    <source>
        <dbReference type="SAM" id="SignalP"/>
    </source>
</evidence>
<protein>
    <submittedName>
        <fullName evidence="3">Uncharacterized protein</fullName>
    </submittedName>
</protein>
<name>A0A5J5EUN2_9PEZI</name>
<gene>
    <name evidence="3" type="ORF">FN846DRAFT_51849</name>
</gene>
<keyword evidence="2" id="KW-0732">Signal</keyword>
<comment type="caution">
    <text evidence="3">The sequence shown here is derived from an EMBL/GenBank/DDBJ whole genome shotgun (WGS) entry which is preliminary data.</text>
</comment>
<organism evidence="3 4">
    <name type="scientific">Sphaerosporella brunnea</name>
    <dbReference type="NCBI Taxonomy" id="1250544"/>
    <lineage>
        <taxon>Eukaryota</taxon>
        <taxon>Fungi</taxon>
        <taxon>Dikarya</taxon>
        <taxon>Ascomycota</taxon>
        <taxon>Pezizomycotina</taxon>
        <taxon>Pezizomycetes</taxon>
        <taxon>Pezizales</taxon>
        <taxon>Pyronemataceae</taxon>
        <taxon>Sphaerosporella</taxon>
    </lineage>
</organism>
<feature type="chain" id="PRO_5023859577" evidence="2">
    <location>
        <begin position="23"/>
        <end position="109"/>
    </location>
</feature>
<keyword evidence="4" id="KW-1185">Reference proteome</keyword>
<dbReference type="InParanoid" id="A0A5J5EUN2"/>